<dbReference type="AlphaFoldDB" id="A0A2S3WFH9"/>
<evidence type="ECO:0000256" key="1">
    <source>
        <dbReference type="SAM" id="MobiDB-lite"/>
    </source>
</evidence>
<dbReference type="EMBL" id="MIND01000018">
    <property type="protein sequence ID" value="POF89651.1"/>
    <property type="molecule type" value="Genomic_DNA"/>
</dbReference>
<accession>A0A2S3WFH9</accession>
<protein>
    <submittedName>
        <fullName evidence="2">Uncharacterized protein</fullName>
    </submittedName>
</protein>
<evidence type="ECO:0000313" key="2">
    <source>
        <dbReference type="EMBL" id="POF89651.1"/>
    </source>
</evidence>
<name>A0A2S3WFH9_PSEPU</name>
<proteinExistence type="predicted"/>
<dbReference type="Proteomes" id="UP000237194">
    <property type="component" value="Unassembled WGS sequence"/>
</dbReference>
<sequence>MTKYEVSTPDGVLHRIEAVTHTRDTNGLTLLVDGGKAVAMFPVFNWMRVAAVEAEVVAAPKESDESGEAGTSSPVAQGE</sequence>
<reference evidence="2 3" key="1">
    <citation type="submission" date="2016-08" db="EMBL/GenBank/DDBJ databases">
        <authorList>
            <person name="Seilhamer J.J."/>
        </authorList>
    </citation>
    <scope>NUCLEOTIDE SEQUENCE [LARGE SCALE GENOMIC DNA]</scope>
    <source>
        <strain evidence="2 3">KT-27</strain>
    </source>
</reference>
<evidence type="ECO:0000313" key="3">
    <source>
        <dbReference type="Proteomes" id="UP000237194"/>
    </source>
</evidence>
<comment type="caution">
    <text evidence="2">The sequence shown here is derived from an EMBL/GenBank/DDBJ whole genome shotgun (WGS) entry which is preliminary data.</text>
</comment>
<dbReference type="RefSeq" id="WP_103437695.1">
    <property type="nucleotide sequence ID" value="NZ_MIND01000018.1"/>
</dbReference>
<gene>
    <name evidence="2" type="ORF">BGP80_17450</name>
</gene>
<feature type="compositionally biased region" description="Polar residues" evidence="1">
    <location>
        <begin position="69"/>
        <end position="79"/>
    </location>
</feature>
<organism evidence="2 3">
    <name type="scientific">Pseudomonas putida</name>
    <name type="common">Arthrobacter siderocapsulatus</name>
    <dbReference type="NCBI Taxonomy" id="303"/>
    <lineage>
        <taxon>Bacteria</taxon>
        <taxon>Pseudomonadati</taxon>
        <taxon>Pseudomonadota</taxon>
        <taxon>Gammaproteobacteria</taxon>
        <taxon>Pseudomonadales</taxon>
        <taxon>Pseudomonadaceae</taxon>
        <taxon>Pseudomonas</taxon>
    </lineage>
</organism>
<reference evidence="2 3" key="2">
    <citation type="submission" date="2018-03" db="EMBL/GenBank/DDBJ databases">
        <title>Draft genome of Pseudomonas putida strain KT-27.</title>
        <authorList>
            <person name="Yoshizawa S."/>
            <person name="Khan N.H."/>
            <person name="Nishimura M."/>
            <person name="Chiura H.X."/>
            <person name="Ogura Y."/>
            <person name="Hayashi T."/>
            <person name="Kogure K."/>
        </authorList>
    </citation>
    <scope>NUCLEOTIDE SEQUENCE [LARGE SCALE GENOMIC DNA]</scope>
    <source>
        <strain evidence="2 3">KT-27</strain>
    </source>
</reference>
<feature type="region of interest" description="Disordered" evidence="1">
    <location>
        <begin position="58"/>
        <end position="79"/>
    </location>
</feature>